<sequence>MAPLGIADEVYCSTTHCDHSRDLQYNNKSVGIDHS</sequence>
<organism evidence="1">
    <name type="scientific">marine metagenome</name>
    <dbReference type="NCBI Taxonomy" id="408172"/>
    <lineage>
        <taxon>unclassified sequences</taxon>
        <taxon>metagenomes</taxon>
        <taxon>ecological metagenomes</taxon>
    </lineage>
</organism>
<evidence type="ECO:0000313" key="1">
    <source>
        <dbReference type="EMBL" id="SVA21933.1"/>
    </source>
</evidence>
<dbReference type="EMBL" id="UINC01005533">
    <property type="protein sequence ID" value="SVA21933.1"/>
    <property type="molecule type" value="Genomic_DNA"/>
</dbReference>
<reference evidence="1" key="1">
    <citation type="submission" date="2018-05" db="EMBL/GenBank/DDBJ databases">
        <authorList>
            <person name="Lanie J.A."/>
            <person name="Ng W.-L."/>
            <person name="Kazmierczak K.M."/>
            <person name="Andrzejewski T.M."/>
            <person name="Davidsen T.M."/>
            <person name="Wayne K.J."/>
            <person name="Tettelin H."/>
            <person name="Glass J.I."/>
            <person name="Rusch D."/>
            <person name="Podicherti R."/>
            <person name="Tsui H.-C.T."/>
            <person name="Winkler M.E."/>
        </authorList>
    </citation>
    <scope>NUCLEOTIDE SEQUENCE</scope>
</reference>
<protein>
    <submittedName>
        <fullName evidence="1">Uncharacterized protein</fullName>
    </submittedName>
</protein>
<accession>A0A381U612</accession>
<dbReference type="AlphaFoldDB" id="A0A381U612"/>
<gene>
    <name evidence="1" type="ORF">METZ01_LOCUS74787</name>
</gene>
<name>A0A381U612_9ZZZZ</name>
<proteinExistence type="predicted"/>